<dbReference type="InterPro" id="IPR030395">
    <property type="entry name" value="GP_PDE_dom"/>
</dbReference>
<keyword evidence="3" id="KW-1185">Reference proteome</keyword>
<reference evidence="2 3" key="1">
    <citation type="journal article" date="2007" name="Appl. Environ. Microbiol.">
        <title>Genome sequence of the cellulolytic gliding bacterium Cytophaga hutchinsonii.</title>
        <authorList>
            <person name="Xie G."/>
            <person name="Bruce D.C."/>
            <person name="Challacombe J.F."/>
            <person name="Chertkov O."/>
            <person name="Detter J.C."/>
            <person name="Gilna P."/>
            <person name="Han C.S."/>
            <person name="Lucas S."/>
            <person name="Misra M."/>
            <person name="Myers G.L."/>
            <person name="Richardson P."/>
            <person name="Tapia R."/>
            <person name="Thayer N."/>
            <person name="Thompson L.S."/>
            <person name="Brettin T.S."/>
            <person name="Henrissat B."/>
            <person name="Wilson D.B."/>
            <person name="McBride M.J."/>
        </authorList>
    </citation>
    <scope>NUCLEOTIDE SEQUENCE [LARGE SCALE GENOMIC DNA]</scope>
    <source>
        <strain evidence="3">ATCC 33406 / DSM 1761 / CIP 103989 / NBRC 15051 / NCIMB 9469 / D465</strain>
    </source>
</reference>
<gene>
    <name evidence="2" type="primary">ugpQ</name>
    <name evidence="2" type="ordered locus">CHU_1005</name>
</gene>
<dbReference type="Pfam" id="PF03009">
    <property type="entry name" value="GDPD"/>
    <property type="match status" value="1"/>
</dbReference>
<dbReference type="KEGG" id="chu:CHU_1005"/>
<dbReference type="CDD" id="cd08567">
    <property type="entry name" value="GDPD_SpGDE_like"/>
    <property type="match status" value="1"/>
</dbReference>
<dbReference type="InterPro" id="IPR017946">
    <property type="entry name" value="PLC-like_Pdiesterase_TIM-brl"/>
</dbReference>
<sequence length="271" mass="30678">MIQVPASFDIQGHRGCRGLLPENTIAAFTKALLLGVTTLEFDLVISKDNRVVVSHDTFFHHEITMMVDGEDVTEANEKNFNLYAMNYADIKEIDVGMKTHPRFKSQKKVPAVKPLFRELIETAEKLSAKIQYNGEIKSTVEGDNIDHPNIALFCDLVVAEIKKAHITDRFTLQSFDVRALEYMHSQYPDIKLSYLVETKGTLKKQLEKLSFTPAVYSPDVTLVSKKDIDAAHKLGMRVIPWTVNTKEEIETLISLGVDGIITDYPDLFFEK</sequence>
<dbReference type="PANTHER" id="PTHR46211">
    <property type="entry name" value="GLYCEROPHOSPHORYL DIESTER PHOSPHODIESTERASE"/>
    <property type="match status" value="1"/>
</dbReference>
<dbReference type="AlphaFoldDB" id="A0A6N4SPL7"/>
<dbReference type="GO" id="GO:0006629">
    <property type="term" value="P:lipid metabolic process"/>
    <property type="evidence" value="ECO:0007669"/>
    <property type="project" value="InterPro"/>
</dbReference>
<evidence type="ECO:0000313" key="3">
    <source>
        <dbReference type="Proteomes" id="UP000001822"/>
    </source>
</evidence>
<accession>A0A6N4SPL7</accession>
<dbReference type="PROSITE" id="PS51704">
    <property type="entry name" value="GP_PDE"/>
    <property type="match status" value="1"/>
</dbReference>
<dbReference type="EMBL" id="CP000383">
    <property type="protein sequence ID" value="ABG58282.1"/>
    <property type="molecule type" value="Genomic_DNA"/>
</dbReference>
<proteinExistence type="predicted"/>
<name>A0A6N4SPL7_CYTH3</name>
<organism evidence="2 3">
    <name type="scientific">Cytophaga hutchinsonii (strain ATCC 33406 / DSM 1761 / CIP 103989 / NBRC 15051 / NCIMB 9469 / D465)</name>
    <dbReference type="NCBI Taxonomy" id="269798"/>
    <lineage>
        <taxon>Bacteria</taxon>
        <taxon>Pseudomonadati</taxon>
        <taxon>Bacteroidota</taxon>
        <taxon>Cytophagia</taxon>
        <taxon>Cytophagales</taxon>
        <taxon>Cytophagaceae</taxon>
        <taxon>Cytophaga</taxon>
    </lineage>
</organism>
<dbReference type="Gene3D" id="3.20.20.190">
    <property type="entry name" value="Phosphatidylinositol (PI) phosphodiesterase"/>
    <property type="match status" value="1"/>
</dbReference>
<dbReference type="SUPFAM" id="SSF51695">
    <property type="entry name" value="PLC-like phosphodiesterases"/>
    <property type="match status" value="1"/>
</dbReference>
<dbReference type="EC" id="3.1.4.46" evidence="2"/>
<dbReference type="GO" id="GO:0008889">
    <property type="term" value="F:glycerophosphodiester phosphodiesterase activity"/>
    <property type="evidence" value="ECO:0007669"/>
    <property type="project" value="UniProtKB-EC"/>
</dbReference>
<keyword evidence="2" id="KW-0378">Hydrolase</keyword>
<feature type="domain" description="GP-PDE" evidence="1">
    <location>
        <begin position="8"/>
        <end position="271"/>
    </location>
</feature>
<protein>
    <submittedName>
        <fullName evidence="2">Glycerophosphodiester phosphodiesterase</fullName>
        <ecNumber evidence="2">3.1.4.46</ecNumber>
    </submittedName>
</protein>
<dbReference type="RefSeq" id="WP_011584397.1">
    <property type="nucleotide sequence ID" value="NC_008255.1"/>
</dbReference>
<evidence type="ECO:0000313" key="2">
    <source>
        <dbReference type="EMBL" id="ABG58282.1"/>
    </source>
</evidence>
<dbReference type="Proteomes" id="UP000001822">
    <property type="component" value="Chromosome"/>
</dbReference>
<dbReference type="PANTHER" id="PTHR46211:SF14">
    <property type="entry name" value="GLYCEROPHOSPHODIESTER PHOSPHODIESTERASE"/>
    <property type="match status" value="1"/>
</dbReference>
<evidence type="ECO:0000259" key="1">
    <source>
        <dbReference type="PROSITE" id="PS51704"/>
    </source>
</evidence>